<evidence type="ECO:0000313" key="2">
    <source>
        <dbReference type="EMBL" id="KAG7301147.1"/>
    </source>
</evidence>
<accession>A0ABQ7Q7E2</accession>
<reference evidence="2 3" key="1">
    <citation type="submission" date="2021-06" db="EMBL/GenBank/DDBJ databases">
        <title>A haploid diamondback moth (Plutella xylostella L.) genome assembly resolves 31 chromosomes and identifies a diamide resistance mutation.</title>
        <authorList>
            <person name="Ward C.M."/>
            <person name="Perry K.D."/>
            <person name="Baker G."/>
            <person name="Powis K."/>
            <person name="Heckel D.G."/>
            <person name="Baxter S.W."/>
        </authorList>
    </citation>
    <scope>NUCLEOTIDE SEQUENCE [LARGE SCALE GENOMIC DNA]</scope>
    <source>
        <strain evidence="2 3">LV</strain>
        <tissue evidence="2">Single pupa</tissue>
    </source>
</reference>
<organism evidence="2 3">
    <name type="scientific">Plutella xylostella</name>
    <name type="common">Diamondback moth</name>
    <name type="synonym">Plutella maculipennis</name>
    <dbReference type="NCBI Taxonomy" id="51655"/>
    <lineage>
        <taxon>Eukaryota</taxon>
        <taxon>Metazoa</taxon>
        <taxon>Ecdysozoa</taxon>
        <taxon>Arthropoda</taxon>
        <taxon>Hexapoda</taxon>
        <taxon>Insecta</taxon>
        <taxon>Pterygota</taxon>
        <taxon>Neoptera</taxon>
        <taxon>Endopterygota</taxon>
        <taxon>Lepidoptera</taxon>
        <taxon>Glossata</taxon>
        <taxon>Ditrysia</taxon>
        <taxon>Yponomeutoidea</taxon>
        <taxon>Plutellidae</taxon>
        <taxon>Plutella</taxon>
    </lineage>
</organism>
<proteinExistence type="predicted"/>
<protein>
    <submittedName>
        <fullName evidence="2">Uncharacterized protein</fullName>
    </submittedName>
</protein>
<feature type="compositionally biased region" description="Basic and acidic residues" evidence="1">
    <location>
        <begin position="15"/>
        <end position="31"/>
    </location>
</feature>
<dbReference type="EMBL" id="JAHIBW010000019">
    <property type="protein sequence ID" value="KAG7301147.1"/>
    <property type="molecule type" value="Genomic_DNA"/>
</dbReference>
<keyword evidence="3" id="KW-1185">Reference proteome</keyword>
<dbReference type="Proteomes" id="UP000823941">
    <property type="component" value="Chromosome 19"/>
</dbReference>
<evidence type="ECO:0000313" key="3">
    <source>
        <dbReference type="Proteomes" id="UP000823941"/>
    </source>
</evidence>
<feature type="region of interest" description="Disordered" evidence="1">
    <location>
        <begin position="1"/>
        <end position="60"/>
    </location>
</feature>
<gene>
    <name evidence="2" type="ORF">JYU34_013993</name>
</gene>
<evidence type="ECO:0000256" key="1">
    <source>
        <dbReference type="SAM" id="MobiDB-lite"/>
    </source>
</evidence>
<comment type="caution">
    <text evidence="2">The sequence shown here is derived from an EMBL/GenBank/DDBJ whole genome shotgun (WGS) entry which is preliminary data.</text>
</comment>
<sequence length="60" mass="6939">MLYPTPERITSHHHSSADISRDILATRRDTRPVGAGERARRTRNYGTEAEKREFTSQVKQ</sequence>
<name>A0ABQ7Q7E2_PLUXY</name>